<keyword evidence="2" id="KW-1185">Reference proteome</keyword>
<dbReference type="EMBL" id="FNAN01000015">
    <property type="protein sequence ID" value="SDG10797.1"/>
    <property type="molecule type" value="Genomic_DNA"/>
</dbReference>
<accession>A0A1G7RJ57</accession>
<protein>
    <submittedName>
        <fullName evidence="1">Putative addiction module component</fullName>
    </submittedName>
</protein>
<proteinExistence type="predicted"/>
<gene>
    <name evidence="1" type="ORF">SAMN04487996_11569</name>
</gene>
<sequence length="70" mass="7897">MNTQQLSLDQVEALVKNLEEVDNTPSGASQKDFELSSEGLDELRKRLAAFDDGKLAARPWNTSRNPKKFF</sequence>
<reference evidence="2" key="1">
    <citation type="submission" date="2016-10" db="EMBL/GenBank/DDBJ databases">
        <authorList>
            <person name="Varghese N."/>
            <person name="Submissions S."/>
        </authorList>
    </citation>
    <scope>NUCLEOTIDE SEQUENCE [LARGE SCALE GENOMIC DNA]</scope>
    <source>
        <strain evidence="2">DSM 25329</strain>
    </source>
</reference>
<dbReference type="RefSeq" id="WP_143016917.1">
    <property type="nucleotide sequence ID" value="NZ_FNAN01000015.1"/>
</dbReference>
<organism evidence="1 2">
    <name type="scientific">Dyadobacter soli</name>
    <dbReference type="NCBI Taxonomy" id="659014"/>
    <lineage>
        <taxon>Bacteria</taxon>
        <taxon>Pseudomonadati</taxon>
        <taxon>Bacteroidota</taxon>
        <taxon>Cytophagia</taxon>
        <taxon>Cytophagales</taxon>
        <taxon>Spirosomataceae</taxon>
        <taxon>Dyadobacter</taxon>
    </lineage>
</organism>
<dbReference type="OrthoDB" id="9930286at2"/>
<name>A0A1G7RJ57_9BACT</name>
<evidence type="ECO:0000313" key="1">
    <source>
        <dbReference type="EMBL" id="SDG10797.1"/>
    </source>
</evidence>
<evidence type="ECO:0000313" key="2">
    <source>
        <dbReference type="Proteomes" id="UP000198748"/>
    </source>
</evidence>
<dbReference type="Proteomes" id="UP000198748">
    <property type="component" value="Unassembled WGS sequence"/>
</dbReference>
<dbReference type="AlphaFoldDB" id="A0A1G7RJ57"/>